<feature type="domain" description="SS18 N-terminal" evidence="3">
    <location>
        <begin position="360"/>
        <end position="410"/>
    </location>
</feature>
<evidence type="ECO:0000313" key="4">
    <source>
        <dbReference type="EMBL" id="OTN66154.1"/>
    </source>
</evidence>
<feature type="region of interest" description="Disordered" evidence="2">
    <location>
        <begin position="33"/>
        <end position="68"/>
    </location>
</feature>
<comment type="caution">
    <text evidence="4">The sequence shown here is derived from an EMBL/GenBank/DDBJ whole genome shotgun (WGS) entry which is preliminary data.</text>
</comment>
<dbReference type="AlphaFoldDB" id="A0A1Y3DNH9"/>
<dbReference type="VEuPathDB" id="PlasmoDB:PKNH_1270800"/>
<dbReference type="InterPro" id="IPR007726">
    <property type="entry name" value="SS18_N"/>
</dbReference>
<protein>
    <recommendedName>
        <fullName evidence="3">SS18 N-terminal domain-containing protein</fullName>
    </recommendedName>
</protein>
<accession>A0A1Y3DNH9</accession>
<dbReference type="OMA" id="HGPSEQG"/>
<name>A0A1Y3DNH9_PLAKN</name>
<evidence type="ECO:0000313" key="5">
    <source>
        <dbReference type="Proteomes" id="UP000195012"/>
    </source>
</evidence>
<proteinExistence type="inferred from homology"/>
<dbReference type="Proteomes" id="UP000195012">
    <property type="component" value="Unassembled WGS sequence"/>
</dbReference>
<sequence length="426" mass="46916">MGFIINDAKKNGVIKTSPAEAIHEETTSEIYVGESNNERKNGEQCLDGKGLVPLSDGETPGGEKPAVESEGYVMTSHDNEKEQPCDVNSGEHAQWNGNKGIQRDASMDEIEVSNREGEQSFSSHNMLNMANPVNPVDTLMRLREPPVSHSNLIHPTNFPIQQHTCYNGSDINAKMERNDEGKIQSLKSGNGDLINTNEGCVNSDYQRNRSDVSFFPGPHQQGQVEPTEHPNMLISTMDQKQSSFSFQSTLMNPDECVLTAKDGGGGESIATTNGQTWICSAAVNTSYGGEEGVAVMPHTALENNAPELNQASGMITPGEVSRELTGHLGEESPRRKYPSSSDRKPPSSANSDDDDESNKMIKKKIKKKVDENDELFYAINEFMKDGLKNECIPLFERLQQNLFFLVMLANIPNDNFDEQDSSSSDY</sequence>
<reference evidence="4 5" key="1">
    <citation type="submission" date="2017-05" db="EMBL/GenBank/DDBJ databases">
        <title>PacBio assembly of a Plasmodium knowlesi genome sequence with Hi-C correction and manual annotation of the SICAvar gene family.</title>
        <authorList>
            <person name="Lapp S.A."/>
            <person name="Geraldo J.A."/>
            <person name="Chien J.-T."/>
            <person name="Ay F."/>
            <person name="Pakala S.B."/>
            <person name="Batugedara G."/>
            <person name="Humphrey J.C."/>
            <person name="Debarry J.D."/>
            <person name="Le Roch K.G."/>
            <person name="Galinski M.R."/>
            <person name="Kissinger J.C."/>
        </authorList>
    </citation>
    <scope>NUCLEOTIDE SEQUENCE [LARGE SCALE GENOMIC DNA]</scope>
    <source>
        <strain evidence="5">Malayan Strain Pk1 (A+)</strain>
    </source>
</reference>
<comment type="similarity">
    <text evidence="1">Belongs to the SS18 family.</text>
</comment>
<evidence type="ECO:0000256" key="1">
    <source>
        <dbReference type="ARBA" id="ARBA00007945"/>
    </source>
</evidence>
<dbReference type="eggNOG" id="ENOG502SZSW">
    <property type="taxonomic scope" value="Eukaryota"/>
</dbReference>
<dbReference type="VEuPathDB" id="PlasmoDB:PKNOH_S09528100"/>
<feature type="compositionally biased region" description="Basic and acidic residues" evidence="2">
    <location>
        <begin position="325"/>
        <end position="334"/>
    </location>
</feature>
<dbReference type="OrthoDB" id="372779at2759"/>
<dbReference type="VEuPathDB" id="PlasmoDB:PKA1H_120075200"/>
<feature type="region of interest" description="Disordered" evidence="2">
    <location>
        <begin position="325"/>
        <end position="358"/>
    </location>
</feature>
<evidence type="ECO:0000259" key="3">
    <source>
        <dbReference type="Pfam" id="PF05030"/>
    </source>
</evidence>
<evidence type="ECO:0000256" key="2">
    <source>
        <dbReference type="SAM" id="MobiDB-lite"/>
    </source>
</evidence>
<gene>
    <name evidence="4" type="ORF">PKNOH_S09528100</name>
</gene>
<dbReference type="Pfam" id="PF05030">
    <property type="entry name" value="SSXT"/>
    <property type="match status" value="1"/>
</dbReference>
<dbReference type="EMBL" id="NETL01000023">
    <property type="protein sequence ID" value="OTN66154.1"/>
    <property type="molecule type" value="Genomic_DNA"/>
</dbReference>
<organism evidence="4 5">
    <name type="scientific">Plasmodium knowlesi</name>
    <dbReference type="NCBI Taxonomy" id="5850"/>
    <lineage>
        <taxon>Eukaryota</taxon>
        <taxon>Sar</taxon>
        <taxon>Alveolata</taxon>
        <taxon>Apicomplexa</taxon>
        <taxon>Aconoidasida</taxon>
        <taxon>Haemosporida</taxon>
        <taxon>Plasmodiidae</taxon>
        <taxon>Plasmodium</taxon>
        <taxon>Plasmodium (Plasmodium)</taxon>
    </lineage>
</organism>